<dbReference type="GO" id="GO:0043565">
    <property type="term" value="F:sequence-specific DNA binding"/>
    <property type="evidence" value="ECO:0007669"/>
    <property type="project" value="InterPro"/>
</dbReference>
<dbReference type="PROSITE" id="PS01124">
    <property type="entry name" value="HTH_ARAC_FAMILY_2"/>
    <property type="match status" value="1"/>
</dbReference>
<evidence type="ECO:0000256" key="1">
    <source>
        <dbReference type="ARBA" id="ARBA00023015"/>
    </source>
</evidence>
<evidence type="ECO:0000313" key="5">
    <source>
        <dbReference type="EMBL" id="RCV59825.1"/>
    </source>
</evidence>
<sequence>MAADPPATSGAEGGRPVRTYSWPTVSVTLHCPGSFDNDPLPTEVTTMIERELSTEHLPPSERFAYWHEVSRQLFLPCALSGEATDDYRMQARFLDFGAMRMAKLALPPSRISRSPKLVRQHDPGVYQLIFSLHGHQSFAQAGRASSCGPRGLLLNDSSRPFHGTMTSGRDQDRTTLVVTQFPRALLPFKPGVLDRLLATRLPGHGGIGALLIHCLTELGHGSTRHTAADAARLSSVAADLIAALFAHTLESGSGLPPETHHRVLLLRVQAYIERNLADPGLTPAAIAAAHHISISHLHRVFKAQGLGVATWIRQRRLQRCRRDLADPALLAYPIHAIAARWGFPSNSHFSRAFRASYGLTPGDYRHAACRSG</sequence>
<organism evidence="5 6">
    <name type="scientific">Marinitenerispora sediminis</name>
    <dbReference type="NCBI Taxonomy" id="1931232"/>
    <lineage>
        <taxon>Bacteria</taxon>
        <taxon>Bacillati</taxon>
        <taxon>Actinomycetota</taxon>
        <taxon>Actinomycetes</taxon>
        <taxon>Streptosporangiales</taxon>
        <taxon>Nocardiopsidaceae</taxon>
        <taxon>Marinitenerispora</taxon>
    </lineage>
</organism>
<dbReference type="InterPro" id="IPR009057">
    <property type="entry name" value="Homeodomain-like_sf"/>
</dbReference>
<reference evidence="5 6" key="1">
    <citation type="submission" date="2018-04" db="EMBL/GenBank/DDBJ databases">
        <title>Novel actinobacteria from marine sediment.</title>
        <authorList>
            <person name="Ng Z.Y."/>
            <person name="Tan G.Y.A."/>
        </authorList>
    </citation>
    <scope>NUCLEOTIDE SEQUENCE [LARGE SCALE GENOMIC DNA]</scope>
    <source>
        <strain evidence="5 6">TPS81</strain>
    </source>
</reference>
<dbReference type="Pfam" id="PF12833">
    <property type="entry name" value="HTH_18"/>
    <property type="match status" value="1"/>
</dbReference>
<dbReference type="PANTHER" id="PTHR46796:SF6">
    <property type="entry name" value="ARAC SUBFAMILY"/>
    <property type="match status" value="1"/>
</dbReference>
<dbReference type="EMBL" id="QEIN01000053">
    <property type="protein sequence ID" value="RCV59825.1"/>
    <property type="molecule type" value="Genomic_DNA"/>
</dbReference>
<proteinExistence type="predicted"/>
<evidence type="ECO:0000259" key="4">
    <source>
        <dbReference type="PROSITE" id="PS01124"/>
    </source>
</evidence>
<comment type="caution">
    <text evidence="5">The sequence shown here is derived from an EMBL/GenBank/DDBJ whole genome shotgun (WGS) entry which is preliminary data.</text>
</comment>
<name>A0A368T7E3_9ACTN</name>
<gene>
    <name evidence="5" type="ORF">DEF24_08695</name>
</gene>
<evidence type="ECO:0000256" key="3">
    <source>
        <dbReference type="ARBA" id="ARBA00023163"/>
    </source>
</evidence>
<dbReference type="SMART" id="SM00342">
    <property type="entry name" value="HTH_ARAC"/>
    <property type="match status" value="1"/>
</dbReference>
<keyword evidence="2" id="KW-0238">DNA-binding</keyword>
<evidence type="ECO:0000256" key="2">
    <source>
        <dbReference type="ARBA" id="ARBA00023125"/>
    </source>
</evidence>
<accession>A0A368T7E3</accession>
<dbReference type="OrthoDB" id="9799345at2"/>
<dbReference type="InterPro" id="IPR020449">
    <property type="entry name" value="Tscrpt_reg_AraC-type_HTH"/>
</dbReference>
<dbReference type="PANTHER" id="PTHR46796">
    <property type="entry name" value="HTH-TYPE TRANSCRIPTIONAL ACTIVATOR RHAS-RELATED"/>
    <property type="match status" value="1"/>
</dbReference>
<dbReference type="Pfam" id="PF14525">
    <property type="entry name" value="AraC_binding_2"/>
    <property type="match status" value="1"/>
</dbReference>
<keyword evidence="6" id="KW-1185">Reference proteome</keyword>
<dbReference type="InterPro" id="IPR035418">
    <property type="entry name" value="AraC-bd_2"/>
</dbReference>
<dbReference type="GO" id="GO:0003700">
    <property type="term" value="F:DNA-binding transcription factor activity"/>
    <property type="evidence" value="ECO:0007669"/>
    <property type="project" value="InterPro"/>
</dbReference>
<dbReference type="Proteomes" id="UP000253318">
    <property type="component" value="Unassembled WGS sequence"/>
</dbReference>
<dbReference type="PRINTS" id="PR00032">
    <property type="entry name" value="HTHARAC"/>
</dbReference>
<evidence type="ECO:0000313" key="6">
    <source>
        <dbReference type="Proteomes" id="UP000253318"/>
    </source>
</evidence>
<dbReference type="SUPFAM" id="SSF46689">
    <property type="entry name" value="Homeodomain-like"/>
    <property type="match status" value="1"/>
</dbReference>
<feature type="domain" description="HTH araC/xylS-type" evidence="4">
    <location>
        <begin position="266"/>
        <end position="367"/>
    </location>
</feature>
<protein>
    <submittedName>
        <fullName evidence="5">AraC family transcriptional regulator</fullName>
    </submittedName>
</protein>
<keyword evidence="1" id="KW-0805">Transcription regulation</keyword>
<dbReference type="InterPro" id="IPR050204">
    <property type="entry name" value="AraC_XylS_family_regulators"/>
</dbReference>
<dbReference type="Gene3D" id="1.10.10.60">
    <property type="entry name" value="Homeodomain-like"/>
    <property type="match status" value="1"/>
</dbReference>
<dbReference type="AlphaFoldDB" id="A0A368T7E3"/>
<dbReference type="InterPro" id="IPR018060">
    <property type="entry name" value="HTH_AraC"/>
</dbReference>
<keyword evidence="3" id="KW-0804">Transcription</keyword>